<evidence type="ECO:0008006" key="3">
    <source>
        <dbReference type="Google" id="ProtNLM"/>
    </source>
</evidence>
<reference evidence="1" key="1">
    <citation type="journal article" date="2021" name="PeerJ">
        <title>Extensive microbial diversity within the chicken gut microbiome revealed by metagenomics and culture.</title>
        <authorList>
            <person name="Gilroy R."/>
            <person name="Ravi A."/>
            <person name="Getino M."/>
            <person name="Pursley I."/>
            <person name="Horton D.L."/>
            <person name="Alikhan N.F."/>
            <person name="Baker D."/>
            <person name="Gharbi K."/>
            <person name="Hall N."/>
            <person name="Watson M."/>
            <person name="Adriaenssens E.M."/>
            <person name="Foster-Nyarko E."/>
            <person name="Jarju S."/>
            <person name="Secka A."/>
            <person name="Antonio M."/>
            <person name="Oren A."/>
            <person name="Chaudhuri R.R."/>
            <person name="La Ragione R."/>
            <person name="Hildebrand F."/>
            <person name="Pallen M.J."/>
        </authorList>
    </citation>
    <scope>NUCLEOTIDE SEQUENCE</scope>
    <source>
        <strain evidence="1">ChiHjej12B11-9195</strain>
    </source>
</reference>
<sequence>MTEKTITLYTKSTGCQPCNLTKRKFVDAGIATKDDDGQLTSAIEGVTFKVYDVDKAENRELAEELAYQGITSVPVVFLNFELTPEDTGPCDYWRDFRPDLISALADQLTEE</sequence>
<dbReference type="Gene3D" id="3.40.30.10">
    <property type="entry name" value="Glutaredoxin"/>
    <property type="match status" value="1"/>
</dbReference>
<organism evidence="1 2">
    <name type="scientific">Candidatus Rothia avicola</name>
    <dbReference type="NCBI Taxonomy" id="2840478"/>
    <lineage>
        <taxon>Bacteria</taxon>
        <taxon>Bacillati</taxon>
        <taxon>Actinomycetota</taxon>
        <taxon>Actinomycetes</taxon>
        <taxon>Micrococcales</taxon>
        <taxon>Micrococcaceae</taxon>
        <taxon>Rothia</taxon>
    </lineage>
</organism>
<evidence type="ECO:0000313" key="2">
    <source>
        <dbReference type="Proteomes" id="UP000824134"/>
    </source>
</evidence>
<dbReference type="PROSITE" id="PS51354">
    <property type="entry name" value="GLUTAREDOXIN_2"/>
    <property type="match status" value="1"/>
</dbReference>
<name>A0A9D2CR80_9MICC</name>
<dbReference type="Proteomes" id="UP000824134">
    <property type="component" value="Unassembled WGS sequence"/>
</dbReference>
<proteinExistence type="predicted"/>
<evidence type="ECO:0000313" key="1">
    <source>
        <dbReference type="EMBL" id="HIY94968.1"/>
    </source>
</evidence>
<dbReference type="EMBL" id="DXCN01000039">
    <property type="protein sequence ID" value="HIY94968.1"/>
    <property type="molecule type" value="Genomic_DNA"/>
</dbReference>
<dbReference type="SUPFAM" id="SSF52833">
    <property type="entry name" value="Thioredoxin-like"/>
    <property type="match status" value="1"/>
</dbReference>
<accession>A0A9D2CR80</accession>
<comment type="caution">
    <text evidence="1">The sequence shown here is derived from an EMBL/GenBank/DDBJ whole genome shotgun (WGS) entry which is preliminary data.</text>
</comment>
<dbReference type="InterPro" id="IPR036249">
    <property type="entry name" value="Thioredoxin-like_sf"/>
</dbReference>
<dbReference type="AlphaFoldDB" id="A0A9D2CR80"/>
<gene>
    <name evidence="1" type="ORF">H9821_04800</name>
</gene>
<protein>
    <recommendedName>
        <fullName evidence="3">NrdH-redoxin</fullName>
    </recommendedName>
</protein>
<reference evidence="1" key="2">
    <citation type="submission" date="2021-04" db="EMBL/GenBank/DDBJ databases">
        <authorList>
            <person name="Gilroy R."/>
        </authorList>
    </citation>
    <scope>NUCLEOTIDE SEQUENCE</scope>
    <source>
        <strain evidence="1">ChiHjej12B11-9195</strain>
    </source>
</reference>